<accession>A0A9E7SVI3</accession>
<dbReference type="RefSeq" id="WP_254157166.1">
    <property type="nucleotide sequence ID" value="NZ_CP100355.1"/>
</dbReference>
<dbReference type="PROSITE" id="PS51892">
    <property type="entry name" value="SUBTILASE"/>
    <property type="match status" value="1"/>
</dbReference>
<dbReference type="EMBL" id="CP100355">
    <property type="protein sequence ID" value="UTF53036.1"/>
    <property type="molecule type" value="Genomic_DNA"/>
</dbReference>
<dbReference type="Pfam" id="PF00082">
    <property type="entry name" value="Peptidase_S8"/>
    <property type="match status" value="2"/>
</dbReference>
<dbReference type="GeneID" id="73291347"/>
<dbReference type="AlphaFoldDB" id="A0A9E7SVI3"/>
<keyword evidence="2 6" id="KW-0645">Protease</keyword>
<keyword evidence="10" id="KW-1185">Reference proteome</keyword>
<evidence type="ECO:0000313" key="10">
    <source>
        <dbReference type="Proteomes" id="UP001056855"/>
    </source>
</evidence>
<feature type="domain" description="Peptidase S8/S53" evidence="8">
    <location>
        <begin position="145"/>
        <end position="335"/>
    </location>
</feature>
<dbReference type="InterPro" id="IPR023828">
    <property type="entry name" value="Peptidase_S8_Ser-AS"/>
</dbReference>
<feature type="domain" description="Peptidase S8/S53" evidence="8">
    <location>
        <begin position="508"/>
        <end position="562"/>
    </location>
</feature>
<dbReference type="InterPro" id="IPR023827">
    <property type="entry name" value="Peptidase_S8_Asp-AS"/>
</dbReference>
<proteinExistence type="inferred from homology"/>
<dbReference type="PANTHER" id="PTHR43806">
    <property type="entry name" value="PEPTIDASE S8"/>
    <property type="match status" value="1"/>
</dbReference>
<dbReference type="InterPro" id="IPR036852">
    <property type="entry name" value="Peptidase_S8/S53_dom_sf"/>
</dbReference>
<dbReference type="GO" id="GO:0005615">
    <property type="term" value="C:extracellular space"/>
    <property type="evidence" value="ECO:0007669"/>
    <property type="project" value="TreeGrafter"/>
</dbReference>
<organism evidence="9 10">
    <name type="scientific">Natronosalvus rutilus</name>
    <dbReference type="NCBI Taxonomy" id="2953753"/>
    <lineage>
        <taxon>Archaea</taxon>
        <taxon>Methanobacteriati</taxon>
        <taxon>Methanobacteriota</taxon>
        <taxon>Stenosarchaea group</taxon>
        <taxon>Halobacteria</taxon>
        <taxon>Halobacteriales</taxon>
        <taxon>Natrialbaceae</taxon>
        <taxon>Natronosalvus</taxon>
    </lineage>
</organism>
<dbReference type="InterPro" id="IPR006311">
    <property type="entry name" value="TAT_signal"/>
</dbReference>
<evidence type="ECO:0000256" key="2">
    <source>
        <dbReference type="ARBA" id="ARBA00022670"/>
    </source>
</evidence>
<evidence type="ECO:0000256" key="6">
    <source>
        <dbReference type="PROSITE-ProRule" id="PRU01240"/>
    </source>
</evidence>
<reference evidence="9" key="1">
    <citation type="submission" date="2022-06" db="EMBL/GenBank/DDBJ databases">
        <title>Diverse halophilic archaea isolated from saline environments.</title>
        <authorList>
            <person name="Cui H.-L."/>
        </authorList>
    </citation>
    <scope>NUCLEOTIDE SEQUENCE</scope>
    <source>
        <strain evidence="9">WLHS1</strain>
    </source>
</reference>
<dbReference type="PROSITE" id="PS00137">
    <property type="entry name" value="SUBTILASE_HIS"/>
    <property type="match status" value="1"/>
</dbReference>
<dbReference type="InterPro" id="IPR022398">
    <property type="entry name" value="Peptidase_S8_His-AS"/>
</dbReference>
<feature type="active site" description="Charge relay system" evidence="5 6">
    <location>
        <position position="522"/>
    </location>
</feature>
<evidence type="ECO:0000256" key="1">
    <source>
        <dbReference type="ARBA" id="ARBA00011073"/>
    </source>
</evidence>
<gene>
    <name evidence="9" type="ORF">NGM29_14835</name>
</gene>
<dbReference type="InterPro" id="IPR015500">
    <property type="entry name" value="Peptidase_S8_subtilisin-rel"/>
</dbReference>
<comment type="similarity">
    <text evidence="1 6 7">Belongs to the peptidase S8 family.</text>
</comment>
<dbReference type="PROSITE" id="PS00138">
    <property type="entry name" value="SUBTILASE_SER"/>
    <property type="match status" value="1"/>
</dbReference>
<sequence>MSEDTSHHIDRRTVLRTAGAAGAASLLPFSGTATADTDTSVLDGLLDTASDVLQEVIVVFDDAESVGLLSDLDLQAGLVEYEVLPMAYTALTGDQLSTVADWDAVRRVTKAVELEFYNDDSREATGADVVQSDFGYDGSSVDTVVIDSGFSGPHPDFDGRLESNWQWVDDPLGDPDPDWIDLGAGADTDDLGHGTHCAGIVAGDGSASDGQYRGMAPGARVSVYSTNEAVYLPFVVGAWDHVLARADDPDDDFDPDVVSNSYGVARDVRYNPNDPVNVASWEAFQRGIVPVFAAGNDGPDPDTLSRFAKAPHVLGVAATRDDEHVTDFSSRGRTPDEDRETNYDRRKALRNLEKFHAAMTRGQYVVDTESWAGEVGPTGTGSDYYEWVAPNNADVLELDLSLTPDGEQITLTVLQGSKDGEEVAQLGEELVYQHQTLTTDVEGGETYWIEVEPATNVVVTYEIALEAFEQLGEPYRYRPVGLYRPGVATPGNAVMSTVGPTDALDALEPDDELYYSPMTGTSMACPAAAGICALVIDAARKNGHDWSPADVIYTVEAQARDAHTAYTPWNAGTGFVDAPSAVRRAAAGDFAKHNEVELVDPDTPETLEVAGAREDDGSAFTAGQTNRVDVAVESVSHEATVRDVVLAEWSVDEAHGDVERVEEDGDVQYVYFGTAVPGETATFTYFAEAPAETGTYTFGPSEANAAKTDDDWVAFGEADDNTVLGVET</sequence>
<dbReference type="Proteomes" id="UP001056855">
    <property type="component" value="Chromosome"/>
</dbReference>
<name>A0A9E7SVI3_9EURY</name>
<dbReference type="GO" id="GO:0006508">
    <property type="term" value="P:proteolysis"/>
    <property type="evidence" value="ECO:0007669"/>
    <property type="project" value="UniProtKB-KW"/>
</dbReference>
<dbReference type="Gene3D" id="3.40.50.200">
    <property type="entry name" value="Peptidase S8/S53 domain"/>
    <property type="match status" value="2"/>
</dbReference>
<evidence type="ECO:0000259" key="8">
    <source>
        <dbReference type="Pfam" id="PF00082"/>
    </source>
</evidence>
<dbReference type="KEGG" id="sawl:NGM29_14835"/>
<dbReference type="PANTHER" id="PTHR43806:SF11">
    <property type="entry name" value="CEREVISIN-RELATED"/>
    <property type="match status" value="1"/>
</dbReference>
<feature type="active site" description="Charge relay system" evidence="5 6">
    <location>
        <position position="147"/>
    </location>
</feature>
<protein>
    <submittedName>
        <fullName evidence="9">S8 family serine peptidase</fullName>
    </submittedName>
</protein>
<evidence type="ECO:0000256" key="5">
    <source>
        <dbReference type="PIRSR" id="PIRSR615500-1"/>
    </source>
</evidence>
<evidence type="ECO:0000256" key="7">
    <source>
        <dbReference type="RuleBase" id="RU003355"/>
    </source>
</evidence>
<dbReference type="SUPFAM" id="SSF52743">
    <property type="entry name" value="Subtilisin-like"/>
    <property type="match status" value="1"/>
</dbReference>
<dbReference type="PRINTS" id="PR00723">
    <property type="entry name" value="SUBTILISIN"/>
</dbReference>
<keyword evidence="4 6" id="KW-0720">Serine protease</keyword>
<dbReference type="InterPro" id="IPR050131">
    <property type="entry name" value="Peptidase_S8_subtilisin-like"/>
</dbReference>
<dbReference type="PROSITE" id="PS51318">
    <property type="entry name" value="TAT"/>
    <property type="match status" value="1"/>
</dbReference>
<evidence type="ECO:0000256" key="3">
    <source>
        <dbReference type="ARBA" id="ARBA00022801"/>
    </source>
</evidence>
<dbReference type="InterPro" id="IPR000209">
    <property type="entry name" value="Peptidase_S8/S53_dom"/>
</dbReference>
<keyword evidence="3 6" id="KW-0378">Hydrolase</keyword>
<evidence type="ECO:0000313" key="9">
    <source>
        <dbReference type="EMBL" id="UTF53036.1"/>
    </source>
</evidence>
<dbReference type="GO" id="GO:0004252">
    <property type="term" value="F:serine-type endopeptidase activity"/>
    <property type="evidence" value="ECO:0007669"/>
    <property type="project" value="UniProtKB-UniRule"/>
</dbReference>
<evidence type="ECO:0000256" key="4">
    <source>
        <dbReference type="ARBA" id="ARBA00022825"/>
    </source>
</evidence>
<feature type="active site" description="Charge relay system" evidence="5 6">
    <location>
        <position position="193"/>
    </location>
</feature>
<dbReference type="PROSITE" id="PS00136">
    <property type="entry name" value="SUBTILASE_ASP"/>
    <property type="match status" value="1"/>
</dbReference>